<protein>
    <submittedName>
        <fullName evidence="2">Uncharacterized protein</fullName>
    </submittedName>
</protein>
<evidence type="ECO:0000313" key="2">
    <source>
        <dbReference type="EMBL" id="XBT82943.1"/>
    </source>
</evidence>
<name>A0AAU7R3H1_9ACTN</name>
<gene>
    <name evidence="2" type="ORF">ABIH81_05485</name>
</gene>
<organism evidence="2">
    <name type="scientific">Micromonospora sp. HUAS YX12</name>
    <dbReference type="NCBI Taxonomy" id="3156396"/>
    <lineage>
        <taxon>Bacteria</taxon>
        <taxon>Bacillati</taxon>
        <taxon>Actinomycetota</taxon>
        <taxon>Actinomycetes</taxon>
        <taxon>Micromonosporales</taxon>
        <taxon>Micromonosporaceae</taxon>
        <taxon>Micromonospora</taxon>
    </lineage>
</organism>
<dbReference type="AlphaFoldDB" id="A0AAU7R3H1"/>
<accession>A0AAU7R3H1</accession>
<evidence type="ECO:0000256" key="1">
    <source>
        <dbReference type="SAM" id="MobiDB-lite"/>
    </source>
</evidence>
<dbReference type="RefSeq" id="WP_349879312.1">
    <property type="nucleotide sequence ID" value="NZ_CP157974.1"/>
</dbReference>
<feature type="region of interest" description="Disordered" evidence="1">
    <location>
        <begin position="10"/>
        <end position="94"/>
    </location>
</feature>
<proteinExistence type="predicted"/>
<reference evidence="2" key="1">
    <citation type="submission" date="2024-06" db="EMBL/GenBank/DDBJ databases">
        <title>Micromonospora sp. strain HUAS YX12 genome sequences.</title>
        <authorList>
            <person name="Mo P."/>
        </authorList>
    </citation>
    <scope>NUCLEOTIDE SEQUENCE</scope>
    <source>
        <strain evidence="2">HUAS YX12</strain>
    </source>
</reference>
<dbReference type="EMBL" id="CP157974">
    <property type="protein sequence ID" value="XBT82943.1"/>
    <property type="molecule type" value="Genomic_DNA"/>
</dbReference>
<sequence length="94" mass="10640">MRLRWFRCRGASAPTLPHRVRGDNLPEWMRQPTRPLPTMGPGRVGNLTPAQQWRANGGRWSAPQQRGADGGHRPPDQRGADGGRTAREQHEERQ</sequence>
<feature type="compositionally biased region" description="Basic and acidic residues" evidence="1">
    <location>
        <begin position="69"/>
        <end position="94"/>
    </location>
</feature>